<evidence type="ECO:0000256" key="1">
    <source>
        <dbReference type="ARBA" id="ARBA00001478"/>
    </source>
</evidence>
<gene>
    <name evidence="8 11" type="primary">glgA</name>
    <name evidence="11" type="ORF">ACFFGY_10015</name>
</gene>
<evidence type="ECO:0000256" key="7">
    <source>
        <dbReference type="ARBA" id="ARBA00023056"/>
    </source>
</evidence>
<sequence length="480" mass="51048">MRPVLAVASEVYPLIKTGGLADVAGALPAALAAEGWDTRTLLPGYPAVLRKLQDTATEVVWETPDLFGGPARLLAAEMAGLRLLVIEAPHLYDRAGGPYAGPDGDWGDNAQRFAALARVAERIGRGALPNWAPEVVHGHDWQAGLMPAYLHYGEGRRPGTVMTIHNLAFQGQFPPSLLSELELPPQAWSVEGVEYYGSLGFLKAGLQLADRVTTVSPSYAAEICTPEGGMGMDGLLRRRGAALEGILNGIDTAVWNPANDPHLPVPFDADRIGARGENKVALQSRLGLRPQNGAPVVGIVSRLTWQKGMDLVLEALPRFVAHGMQLAVLGAGDRGLEEGFQAAARQFPGQVGLFLGYDEGLAHLVQGGSDALIVPSRFEPCGLTQLCAQRYGAVPIVSRVGGLADTVVDANEIALSSSAATGVVFAPTTRAALEAAIDRLARLWDDRQAWAQTQRNGMTASLGWERPARRYAALYRAIAA</sequence>
<comment type="pathway">
    <text evidence="3 8">Glycan biosynthesis; glycogen biosynthesis.</text>
</comment>
<comment type="function">
    <text evidence="2 8">Synthesizes alpha-1,4-glucan chains using ADP-glucose.</text>
</comment>
<evidence type="ECO:0000256" key="8">
    <source>
        <dbReference type="HAMAP-Rule" id="MF_00484"/>
    </source>
</evidence>
<dbReference type="RefSeq" id="WP_377044335.1">
    <property type="nucleotide sequence ID" value="NZ_JBHLUN010000006.1"/>
</dbReference>
<keyword evidence="12" id="KW-1185">Reference proteome</keyword>
<feature type="domain" description="Starch synthase catalytic" evidence="10">
    <location>
        <begin position="4"/>
        <end position="237"/>
    </location>
</feature>
<evidence type="ECO:0000259" key="10">
    <source>
        <dbReference type="Pfam" id="PF08323"/>
    </source>
</evidence>
<evidence type="ECO:0000256" key="6">
    <source>
        <dbReference type="ARBA" id="ARBA00022679"/>
    </source>
</evidence>
<dbReference type="InterPro" id="IPR001296">
    <property type="entry name" value="Glyco_trans_1"/>
</dbReference>
<dbReference type="CDD" id="cd03791">
    <property type="entry name" value="GT5_Glycogen_synthase_DULL1-like"/>
    <property type="match status" value="1"/>
</dbReference>
<dbReference type="GO" id="GO:0009011">
    <property type="term" value="F:alpha-1,4-glucan glucosyltransferase (ADP-glucose donor) activity"/>
    <property type="evidence" value="ECO:0007669"/>
    <property type="project" value="UniProtKB-EC"/>
</dbReference>
<name>A0ABV6JSK0_9PROT</name>
<feature type="domain" description="Glycosyl transferase family 1" evidence="9">
    <location>
        <begin position="291"/>
        <end position="455"/>
    </location>
</feature>
<feature type="binding site" evidence="8">
    <location>
        <position position="16"/>
    </location>
    <ligand>
        <name>ADP-alpha-D-glucose</name>
        <dbReference type="ChEBI" id="CHEBI:57498"/>
    </ligand>
</feature>
<dbReference type="HAMAP" id="MF_00484">
    <property type="entry name" value="Glycogen_synth"/>
    <property type="match status" value="1"/>
</dbReference>
<dbReference type="InterPro" id="IPR013534">
    <property type="entry name" value="Starch_synth_cat_dom"/>
</dbReference>
<keyword evidence="7 8" id="KW-0320">Glycogen biosynthesis</keyword>
<evidence type="ECO:0000313" key="11">
    <source>
        <dbReference type="EMBL" id="MFC0408584.1"/>
    </source>
</evidence>
<accession>A0ABV6JSK0</accession>
<evidence type="ECO:0000256" key="5">
    <source>
        <dbReference type="ARBA" id="ARBA00022676"/>
    </source>
</evidence>
<dbReference type="EC" id="2.4.1.21" evidence="8"/>
<evidence type="ECO:0000259" key="9">
    <source>
        <dbReference type="Pfam" id="PF00534"/>
    </source>
</evidence>
<comment type="catalytic activity">
    <reaction evidence="1 8">
        <text>[(1-&gt;4)-alpha-D-glucosyl](n) + ADP-alpha-D-glucose = [(1-&gt;4)-alpha-D-glucosyl](n+1) + ADP + H(+)</text>
        <dbReference type="Rhea" id="RHEA:18189"/>
        <dbReference type="Rhea" id="RHEA-COMP:9584"/>
        <dbReference type="Rhea" id="RHEA-COMP:9587"/>
        <dbReference type="ChEBI" id="CHEBI:15378"/>
        <dbReference type="ChEBI" id="CHEBI:15444"/>
        <dbReference type="ChEBI" id="CHEBI:57498"/>
        <dbReference type="ChEBI" id="CHEBI:456216"/>
        <dbReference type="EC" id="2.4.1.21"/>
    </reaction>
</comment>
<protein>
    <recommendedName>
        <fullName evidence="8">Glycogen synthase</fullName>
        <ecNumber evidence="8">2.4.1.21</ecNumber>
    </recommendedName>
    <alternativeName>
        <fullName evidence="8">Starch [bacterial glycogen] synthase</fullName>
    </alternativeName>
</protein>
<comment type="caution">
    <text evidence="11">The sequence shown here is derived from an EMBL/GenBank/DDBJ whole genome shotgun (WGS) entry which is preliminary data.</text>
</comment>
<comment type="similarity">
    <text evidence="4 8">Belongs to the glycosyltransferase 1 family. Bacterial/plant glycogen synthase subfamily.</text>
</comment>
<dbReference type="SUPFAM" id="SSF53756">
    <property type="entry name" value="UDP-Glycosyltransferase/glycogen phosphorylase"/>
    <property type="match status" value="1"/>
</dbReference>
<dbReference type="Gene3D" id="3.40.50.2000">
    <property type="entry name" value="Glycogen Phosphorylase B"/>
    <property type="match status" value="2"/>
</dbReference>
<dbReference type="EMBL" id="JBHLUN010000006">
    <property type="protein sequence ID" value="MFC0408584.1"/>
    <property type="molecule type" value="Genomic_DNA"/>
</dbReference>
<proteinExistence type="inferred from homology"/>
<dbReference type="Pfam" id="PF08323">
    <property type="entry name" value="Glyco_transf_5"/>
    <property type="match status" value="1"/>
</dbReference>
<keyword evidence="5 8" id="KW-0328">Glycosyltransferase</keyword>
<dbReference type="Proteomes" id="UP001589865">
    <property type="component" value="Unassembled WGS sequence"/>
</dbReference>
<dbReference type="NCBIfam" id="TIGR02095">
    <property type="entry name" value="glgA"/>
    <property type="match status" value="1"/>
</dbReference>
<dbReference type="InterPro" id="IPR011835">
    <property type="entry name" value="GS/SS"/>
</dbReference>
<evidence type="ECO:0000256" key="4">
    <source>
        <dbReference type="ARBA" id="ARBA00010281"/>
    </source>
</evidence>
<dbReference type="PANTHER" id="PTHR45825">
    <property type="entry name" value="GRANULE-BOUND STARCH SYNTHASE 1, CHLOROPLASTIC/AMYLOPLASTIC"/>
    <property type="match status" value="1"/>
</dbReference>
<keyword evidence="6 8" id="KW-0808">Transferase</keyword>
<dbReference type="Pfam" id="PF00534">
    <property type="entry name" value="Glycos_transf_1"/>
    <property type="match status" value="1"/>
</dbReference>
<reference evidence="11 12" key="1">
    <citation type="submission" date="2024-09" db="EMBL/GenBank/DDBJ databases">
        <authorList>
            <person name="Sun Q."/>
            <person name="Mori K."/>
        </authorList>
    </citation>
    <scope>NUCLEOTIDE SEQUENCE [LARGE SCALE GENOMIC DNA]</scope>
    <source>
        <strain evidence="11 12">TBRC 5777</strain>
    </source>
</reference>
<dbReference type="PANTHER" id="PTHR45825:SF11">
    <property type="entry name" value="ALPHA AMYLASE DOMAIN-CONTAINING PROTEIN"/>
    <property type="match status" value="1"/>
</dbReference>
<dbReference type="NCBIfam" id="NF001899">
    <property type="entry name" value="PRK00654.1-2"/>
    <property type="match status" value="1"/>
</dbReference>
<organism evidence="11 12">
    <name type="scientific">Roseomonas elaeocarpi</name>
    <dbReference type="NCBI Taxonomy" id="907779"/>
    <lineage>
        <taxon>Bacteria</taxon>
        <taxon>Pseudomonadati</taxon>
        <taxon>Pseudomonadota</taxon>
        <taxon>Alphaproteobacteria</taxon>
        <taxon>Acetobacterales</taxon>
        <taxon>Roseomonadaceae</taxon>
        <taxon>Roseomonas</taxon>
    </lineage>
</organism>
<evidence type="ECO:0000256" key="2">
    <source>
        <dbReference type="ARBA" id="ARBA00002764"/>
    </source>
</evidence>
<evidence type="ECO:0000313" key="12">
    <source>
        <dbReference type="Proteomes" id="UP001589865"/>
    </source>
</evidence>
<evidence type="ECO:0000256" key="3">
    <source>
        <dbReference type="ARBA" id="ARBA00004964"/>
    </source>
</evidence>